<comment type="caution">
    <text evidence="8">The sequence shown here is derived from an EMBL/GenBank/DDBJ whole genome shotgun (WGS) entry which is preliminary data.</text>
</comment>
<dbReference type="SMART" id="SM00220">
    <property type="entry name" value="S_TKc"/>
    <property type="match status" value="1"/>
</dbReference>
<dbReference type="GO" id="GO:0005524">
    <property type="term" value="F:ATP binding"/>
    <property type="evidence" value="ECO:0007669"/>
    <property type="project" value="UniProtKB-KW"/>
</dbReference>
<dbReference type="EMBL" id="PGEZ01000002">
    <property type="protein sequence ID" value="PJJ53945.1"/>
    <property type="molecule type" value="Genomic_DNA"/>
</dbReference>
<dbReference type="PROSITE" id="PS50011">
    <property type="entry name" value="PROTEIN_KINASE_DOM"/>
    <property type="match status" value="1"/>
</dbReference>
<feature type="region of interest" description="Disordered" evidence="5">
    <location>
        <begin position="225"/>
        <end position="261"/>
    </location>
</feature>
<dbReference type="PANTHER" id="PTHR43289:SF34">
    <property type="entry name" value="SERINE_THREONINE-PROTEIN KINASE YBDM-RELATED"/>
    <property type="match status" value="1"/>
</dbReference>
<feature type="transmembrane region" description="Helical" evidence="6">
    <location>
        <begin position="357"/>
        <end position="378"/>
    </location>
</feature>
<dbReference type="AlphaFoldDB" id="A0A2M9B7L5"/>
<evidence type="ECO:0000313" key="8">
    <source>
        <dbReference type="EMBL" id="PJJ53945.1"/>
    </source>
</evidence>
<name>A0A2M9B7L5_9ACTN</name>
<keyword evidence="4" id="KW-0067">ATP-binding</keyword>
<keyword evidence="6" id="KW-1133">Transmembrane helix</keyword>
<gene>
    <name evidence="8" type="ORF">CLV56_3447</name>
</gene>
<keyword evidence="1" id="KW-0808">Transferase</keyword>
<keyword evidence="6" id="KW-0472">Membrane</keyword>
<dbReference type="InterPro" id="IPR011009">
    <property type="entry name" value="Kinase-like_dom_sf"/>
</dbReference>
<dbReference type="PROSITE" id="PS00108">
    <property type="entry name" value="PROTEIN_KINASE_ST"/>
    <property type="match status" value="1"/>
</dbReference>
<feature type="transmembrane region" description="Helical" evidence="6">
    <location>
        <begin position="449"/>
        <end position="469"/>
    </location>
</feature>
<evidence type="ECO:0000256" key="5">
    <source>
        <dbReference type="SAM" id="MobiDB-lite"/>
    </source>
</evidence>
<feature type="transmembrane region" description="Helical" evidence="6">
    <location>
        <begin position="406"/>
        <end position="428"/>
    </location>
</feature>
<dbReference type="Gene3D" id="1.10.510.10">
    <property type="entry name" value="Transferase(Phosphotransferase) domain 1"/>
    <property type="match status" value="1"/>
</dbReference>
<evidence type="ECO:0000256" key="2">
    <source>
        <dbReference type="ARBA" id="ARBA00022741"/>
    </source>
</evidence>
<protein>
    <submittedName>
        <fullName evidence="8">Protein kinase-like protein</fullName>
    </submittedName>
</protein>
<evidence type="ECO:0000256" key="3">
    <source>
        <dbReference type="ARBA" id="ARBA00022777"/>
    </source>
</evidence>
<feature type="domain" description="Protein kinase" evidence="7">
    <location>
        <begin position="1"/>
        <end position="224"/>
    </location>
</feature>
<evidence type="ECO:0000256" key="1">
    <source>
        <dbReference type="ARBA" id="ARBA00022679"/>
    </source>
</evidence>
<keyword evidence="3 8" id="KW-0418">Kinase</keyword>
<dbReference type="Proteomes" id="UP000230842">
    <property type="component" value="Unassembled WGS sequence"/>
</dbReference>
<feature type="compositionally biased region" description="Pro residues" evidence="5">
    <location>
        <begin position="231"/>
        <end position="242"/>
    </location>
</feature>
<evidence type="ECO:0000256" key="6">
    <source>
        <dbReference type="SAM" id="Phobius"/>
    </source>
</evidence>
<dbReference type="GO" id="GO:0004674">
    <property type="term" value="F:protein serine/threonine kinase activity"/>
    <property type="evidence" value="ECO:0007669"/>
    <property type="project" value="TreeGrafter"/>
</dbReference>
<dbReference type="SUPFAM" id="SSF56112">
    <property type="entry name" value="Protein kinase-like (PK-like)"/>
    <property type="match status" value="1"/>
</dbReference>
<keyword evidence="2" id="KW-0547">Nucleotide-binding</keyword>
<evidence type="ECO:0000256" key="4">
    <source>
        <dbReference type="ARBA" id="ARBA00022840"/>
    </source>
</evidence>
<keyword evidence="6" id="KW-0812">Transmembrane</keyword>
<keyword evidence="9" id="KW-1185">Reference proteome</keyword>
<dbReference type="InterPro" id="IPR008271">
    <property type="entry name" value="Ser/Thr_kinase_AS"/>
</dbReference>
<dbReference type="CDD" id="cd14014">
    <property type="entry name" value="STKc_PknB_like"/>
    <property type="match status" value="1"/>
</dbReference>
<dbReference type="PANTHER" id="PTHR43289">
    <property type="entry name" value="MITOGEN-ACTIVATED PROTEIN KINASE KINASE KINASE 20-RELATED"/>
    <property type="match status" value="1"/>
</dbReference>
<dbReference type="InterPro" id="IPR000719">
    <property type="entry name" value="Prot_kinase_dom"/>
</dbReference>
<evidence type="ECO:0000313" key="9">
    <source>
        <dbReference type="Proteomes" id="UP000230842"/>
    </source>
</evidence>
<feature type="compositionally biased region" description="Low complexity" evidence="5">
    <location>
        <begin position="243"/>
        <end position="252"/>
    </location>
</feature>
<accession>A0A2M9B7L5</accession>
<sequence length="470" mass="49900">MALKVLTLRHPSARERFAAEVDLLRSLGGQGFPAFVDADLAAAPPWFAMELLDGFTLDEIARHAGPLPVPAVAGIGLDVARSLDRLHQHGFAHRDVKPANVMLSARRAMLIDVGIAKGGDDRDLTRTGEIVGSVVWAAPERLTGGAVTPACDVYGLGLLLAFVVGGRRPFPSAPEPETISAVLDGRADLGSVPPPLLDLVRAMTRVAPEDRPSMADVMSALAGIAGRPSDPEPPGAPRPLLVPPTTAGTVAAPAPPPAPAEPALEPAVARLLANERLMSTLRSAHERGYDQAATAIVARAQRRSPRRSVKAVAPGAVRVAAWRESGWTDAEHAERRRFEDTEAGWTSERGLMRRGWWLDKVAAFIALVAAVVCLTASIPQTEDVVRTWFAWVNDLMPDVAVGTRSLPWDLIAIFLLAVAALVWAGLLGERAQAVRGEGWPSTLRLAPSMTAICALLVAVSFAVTAITVLR</sequence>
<dbReference type="Pfam" id="PF00069">
    <property type="entry name" value="Pkinase"/>
    <property type="match status" value="1"/>
</dbReference>
<proteinExistence type="predicted"/>
<organism evidence="8 9">
    <name type="scientific">Mumia flava</name>
    <dbReference type="NCBI Taxonomy" id="1348852"/>
    <lineage>
        <taxon>Bacteria</taxon>
        <taxon>Bacillati</taxon>
        <taxon>Actinomycetota</taxon>
        <taxon>Actinomycetes</taxon>
        <taxon>Propionibacteriales</taxon>
        <taxon>Nocardioidaceae</taxon>
        <taxon>Mumia</taxon>
    </lineage>
</organism>
<evidence type="ECO:0000259" key="7">
    <source>
        <dbReference type="PROSITE" id="PS50011"/>
    </source>
</evidence>
<reference evidence="8 9" key="1">
    <citation type="submission" date="2017-11" db="EMBL/GenBank/DDBJ databases">
        <title>Genomic Encyclopedia of Archaeal and Bacterial Type Strains, Phase II (KMG-II): From Individual Species to Whole Genera.</title>
        <authorList>
            <person name="Goeker M."/>
        </authorList>
    </citation>
    <scope>NUCLEOTIDE SEQUENCE [LARGE SCALE GENOMIC DNA]</scope>
    <source>
        <strain evidence="8 9">DSM 27763</strain>
    </source>
</reference>